<evidence type="ECO:0000313" key="4">
    <source>
        <dbReference type="Proteomes" id="UP000266298"/>
    </source>
</evidence>
<sequence length="137" mass="13784">MSVLVAAAIVFSVSGCAAGGSGSGGSWAAKTLELHDSSFHPGGSVRVSAAFVWETCEDTGGASRAASDVTILITHSGSGEEVLLGRPTPRREQSTVDESFDLPADLPIGPAVVALRSHSGDAIDVEVPLTVTTAPAP</sequence>
<protein>
    <recommendedName>
        <fullName evidence="5">Lipoprotein</fullName>
    </recommendedName>
</protein>
<feature type="region of interest" description="Disordered" evidence="1">
    <location>
        <begin position="81"/>
        <end position="101"/>
    </location>
</feature>
<dbReference type="AlphaFoldDB" id="A0A399NXE6"/>
<dbReference type="Proteomes" id="UP000266298">
    <property type="component" value="Unassembled WGS sequence"/>
</dbReference>
<proteinExistence type="predicted"/>
<reference evidence="3 4" key="1">
    <citation type="submission" date="2018-08" db="EMBL/GenBank/DDBJ databases">
        <title>Genome Sequence of Clavibacter michiganensis Subspecies type strains, and the Atypical Peach-Colored Strains Isolated from Tomato.</title>
        <authorList>
            <person name="Osdaghi E."/>
            <person name="Portier P."/>
            <person name="Briand M."/>
            <person name="Jacques M.-A."/>
        </authorList>
    </citation>
    <scope>NUCLEOTIDE SEQUENCE [LARGE SCALE GENOMIC DNA]</scope>
    <source>
        <strain evidence="3 4">CFBP 7493</strain>
    </source>
</reference>
<keyword evidence="2" id="KW-0732">Signal</keyword>
<feature type="signal peptide" evidence="2">
    <location>
        <begin position="1"/>
        <end position="17"/>
    </location>
</feature>
<gene>
    <name evidence="3" type="ORF">DZF96_02975</name>
</gene>
<evidence type="ECO:0000313" key="3">
    <source>
        <dbReference type="EMBL" id="RII98461.1"/>
    </source>
</evidence>
<organism evidence="3 4">
    <name type="scientific">Clavibacter michiganensis</name>
    <dbReference type="NCBI Taxonomy" id="28447"/>
    <lineage>
        <taxon>Bacteria</taxon>
        <taxon>Bacillati</taxon>
        <taxon>Actinomycetota</taxon>
        <taxon>Actinomycetes</taxon>
        <taxon>Micrococcales</taxon>
        <taxon>Microbacteriaceae</taxon>
        <taxon>Clavibacter</taxon>
    </lineage>
</organism>
<feature type="chain" id="PRO_5039033134" description="Lipoprotein" evidence="2">
    <location>
        <begin position="18"/>
        <end position="137"/>
    </location>
</feature>
<dbReference type="EMBL" id="QWEC01000022">
    <property type="protein sequence ID" value="RII98461.1"/>
    <property type="molecule type" value="Genomic_DNA"/>
</dbReference>
<evidence type="ECO:0000256" key="2">
    <source>
        <dbReference type="SAM" id="SignalP"/>
    </source>
</evidence>
<comment type="caution">
    <text evidence="3">The sequence shown here is derived from an EMBL/GenBank/DDBJ whole genome shotgun (WGS) entry which is preliminary data.</text>
</comment>
<evidence type="ECO:0008006" key="5">
    <source>
        <dbReference type="Google" id="ProtNLM"/>
    </source>
</evidence>
<evidence type="ECO:0000256" key="1">
    <source>
        <dbReference type="SAM" id="MobiDB-lite"/>
    </source>
</evidence>
<accession>A0A399NXE6</accession>
<name>A0A399NXE6_9MICO</name>